<evidence type="ECO:0000256" key="10">
    <source>
        <dbReference type="ARBA" id="ARBA00048304"/>
    </source>
</evidence>
<comment type="catalytic activity">
    <reaction evidence="10">
        <text>GTP + ATP = 3',3'-cGAMP + 2 diphosphate</text>
        <dbReference type="Rhea" id="RHEA:35647"/>
        <dbReference type="ChEBI" id="CHEBI:30616"/>
        <dbReference type="ChEBI" id="CHEBI:33019"/>
        <dbReference type="ChEBI" id="CHEBI:37565"/>
        <dbReference type="ChEBI" id="CHEBI:71501"/>
    </reaction>
    <physiologicalReaction direction="left-to-right" evidence="10">
        <dbReference type="Rhea" id="RHEA:35648"/>
    </physiologicalReaction>
</comment>
<organism evidence="13">
    <name type="scientific">Aliivibrio wodanis</name>
    <dbReference type="NCBI Taxonomy" id="80852"/>
    <lineage>
        <taxon>Bacteria</taxon>
        <taxon>Pseudomonadati</taxon>
        <taxon>Pseudomonadota</taxon>
        <taxon>Gammaproteobacteria</taxon>
        <taxon>Vibrionales</taxon>
        <taxon>Vibrionaceae</taxon>
        <taxon>Aliivibrio</taxon>
    </lineage>
</organism>
<dbReference type="GO" id="GO:0046872">
    <property type="term" value="F:metal ion binding"/>
    <property type="evidence" value="ECO:0007669"/>
    <property type="project" value="UniProtKB-KW"/>
</dbReference>
<keyword evidence="7" id="KW-0546">Nucleotide metabolism</keyword>
<dbReference type="GO" id="GO:0005524">
    <property type="term" value="F:ATP binding"/>
    <property type="evidence" value="ECO:0007669"/>
    <property type="project" value="UniProtKB-KW"/>
</dbReference>
<evidence type="ECO:0000256" key="2">
    <source>
        <dbReference type="ARBA" id="ARBA00022695"/>
    </source>
</evidence>
<evidence type="ECO:0000256" key="3">
    <source>
        <dbReference type="ARBA" id="ARBA00022723"/>
    </source>
</evidence>
<evidence type="ECO:0000256" key="7">
    <source>
        <dbReference type="ARBA" id="ARBA00023080"/>
    </source>
</evidence>
<evidence type="ECO:0000256" key="8">
    <source>
        <dbReference type="ARBA" id="ARBA00023118"/>
    </source>
</evidence>
<keyword evidence="3" id="KW-0479">Metal-binding</keyword>
<dbReference type="GO" id="GO:0051607">
    <property type="term" value="P:defense response to virus"/>
    <property type="evidence" value="ECO:0007669"/>
    <property type="project" value="UniProtKB-KW"/>
</dbReference>
<keyword evidence="6" id="KW-0460">Magnesium</keyword>
<keyword evidence="4" id="KW-0547">Nucleotide-binding</keyword>
<evidence type="ECO:0000256" key="6">
    <source>
        <dbReference type="ARBA" id="ARBA00022842"/>
    </source>
</evidence>
<dbReference type="EMBL" id="LR721750">
    <property type="protein sequence ID" value="VVV03658.1"/>
    <property type="molecule type" value="Genomic_DNA"/>
</dbReference>
<dbReference type="GO" id="GO:0016779">
    <property type="term" value="F:nucleotidyltransferase activity"/>
    <property type="evidence" value="ECO:0007669"/>
    <property type="project" value="UniProtKB-KW"/>
</dbReference>
<accession>A0A5Q4ZRJ4</accession>
<keyword evidence="1" id="KW-0808">Transferase</keyword>
<evidence type="ECO:0000313" key="13">
    <source>
        <dbReference type="EMBL" id="VVV03658.1"/>
    </source>
</evidence>
<feature type="domain" description="Cyclic GMP-AMP synthase DncV-like nucleotidyltransferase" evidence="12">
    <location>
        <begin position="57"/>
        <end position="131"/>
    </location>
</feature>
<evidence type="ECO:0000256" key="11">
    <source>
        <dbReference type="SAM" id="MobiDB-lite"/>
    </source>
</evidence>
<evidence type="ECO:0000259" key="12">
    <source>
        <dbReference type="Pfam" id="PF21654"/>
    </source>
</evidence>
<dbReference type="GO" id="GO:0009117">
    <property type="term" value="P:nucleotide metabolic process"/>
    <property type="evidence" value="ECO:0007669"/>
    <property type="project" value="UniProtKB-KW"/>
</dbReference>
<evidence type="ECO:0000256" key="5">
    <source>
        <dbReference type="ARBA" id="ARBA00022840"/>
    </source>
</evidence>
<reference evidence="13" key="1">
    <citation type="submission" date="2019-09" db="EMBL/GenBank/DDBJ databases">
        <authorList>
            <person name="Hjerde E."/>
        </authorList>
    </citation>
    <scope>NUCLEOTIDE SEQUENCE</scope>
    <source>
        <strain evidence="13">06/09/160</strain>
    </source>
</reference>
<evidence type="ECO:0000256" key="4">
    <source>
        <dbReference type="ARBA" id="ARBA00022741"/>
    </source>
</evidence>
<feature type="region of interest" description="Disordered" evidence="11">
    <location>
        <begin position="323"/>
        <end position="346"/>
    </location>
</feature>
<keyword evidence="8" id="KW-0051">Antiviral defense</keyword>
<dbReference type="InterPro" id="IPR048445">
    <property type="entry name" value="DncV-like_NTFase"/>
</dbReference>
<protein>
    <recommendedName>
        <fullName evidence="9">Cyclic GMP-AMP synthase</fullName>
    </recommendedName>
</protein>
<evidence type="ECO:0000256" key="1">
    <source>
        <dbReference type="ARBA" id="ARBA00022679"/>
    </source>
</evidence>
<dbReference type="Pfam" id="PF21654">
    <property type="entry name" value="DncV-like_NTFase"/>
    <property type="match status" value="1"/>
</dbReference>
<dbReference type="AlphaFoldDB" id="A0A5Q4ZRJ4"/>
<sequence length="346" mass="39633">MGLQKYYNGTNGFHSNIKLTQESPEYASAIKNDKKIQEAIKKGFDGKYKIKRMPRLGSMAAFTAVKPINGEDFDIDRGLVIDPESAPDNPVTIKKELKAILKNYGFSEPVIKKPCVTADYKSKQLHIDYVVFKDGNVNTELAVGKEHSGESERKWDPNDTEGLLKWLRWEGEGKTSEFTNQYFRIVRYLKRWRDFNYKNESDRKKVFSISFAVMAREQFVEGVDAQGMRDDHSCLIGVLERILVECRYFYPQGEKKYHINVKLPKEPYRDIYIKKSKDTGTKLFNRLTTMLSKLKDVNDLETMKEKTEALQKLFGDGFPVADDDSKNSNGRLQTVGASLSRVSDGA</sequence>
<gene>
    <name evidence="13" type="ORF">AW0309160_01041</name>
</gene>
<evidence type="ECO:0000256" key="9">
    <source>
        <dbReference type="ARBA" id="ARBA00044145"/>
    </source>
</evidence>
<name>A0A5Q4ZRJ4_9GAMM</name>
<proteinExistence type="predicted"/>
<keyword evidence="5" id="KW-0067">ATP-binding</keyword>
<keyword evidence="2" id="KW-0548">Nucleotidyltransferase</keyword>
<feature type="compositionally biased region" description="Polar residues" evidence="11">
    <location>
        <begin position="327"/>
        <end position="346"/>
    </location>
</feature>